<dbReference type="Pfam" id="PF18843">
    <property type="entry name" value="LPD28"/>
    <property type="match status" value="1"/>
</dbReference>
<evidence type="ECO:0000313" key="4">
    <source>
        <dbReference type="Proteomes" id="UP000182192"/>
    </source>
</evidence>
<dbReference type="Proteomes" id="UP000182192">
    <property type="component" value="Unassembled WGS sequence"/>
</dbReference>
<proteinExistence type="predicted"/>
<protein>
    <recommendedName>
        <fullName evidence="5">YubB ferredoxin-like domain-containing protein</fullName>
    </recommendedName>
</protein>
<evidence type="ECO:0000313" key="3">
    <source>
        <dbReference type="EMBL" id="SFC79973.1"/>
    </source>
</evidence>
<name>A0A1I1MBE4_RUMAL</name>
<dbReference type="OrthoDB" id="7992117at2"/>
<evidence type="ECO:0000259" key="2">
    <source>
        <dbReference type="Pfam" id="PF18843"/>
    </source>
</evidence>
<organism evidence="3 4">
    <name type="scientific">Ruminococcus albus</name>
    <dbReference type="NCBI Taxonomy" id="1264"/>
    <lineage>
        <taxon>Bacteria</taxon>
        <taxon>Bacillati</taxon>
        <taxon>Bacillota</taxon>
        <taxon>Clostridia</taxon>
        <taxon>Eubacteriales</taxon>
        <taxon>Oscillospiraceae</taxon>
        <taxon>Ruminococcus</taxon>
    </lineage>
</organism>
<feature type="domain" description="YubB ferredoxin-like" evidence="1">
    <location>
        <begin position="77"/>
        <end position="165"/>
    </location>
</feature>
<dbReference type="EMBL" id="FOKQ01000021">
    <property type="protein sequence ID" value="SFC79973.1"/>
    <property type="molecule type" value="Genomic_DNA"/>
</dbReference>
<dbReference type="InterPro" id="IPR041329">
    <property type="entry name" value="YubB_C"/>
</dbReference>
<gene>
    <name evidence="3" type="ORF">SAMN02910406_02407</name>
</gene>
<dbReference type="Gene3D" id="3.30.70.1270">
    <property type="entry name" value="Api92-like domains"/>
    <property type="match status" value="1"/>
</dbReference>
<evidence type="ECO:0008006" key="5">
    <source>
        <dbReference type="Google" id="ProtNLM"/>
    </source>
</evidence>
<dbReference type="AlphaFoldDB" id="A0A1I1MBE4"/>
<dbReference type="RefSeq" id="WP_074962064.1">
    <property type="nucleotide sequence ID" value="NZ_FOKQ01000021.1"/>
</dbReference>
<evidence type="ECO:0000259" key="1">
    <source>
        <dbReference type="Pfam" id="PF18406"/>
    </source>
</evidence>
<dbReference type="Pfam" id="PF18406">
    <property type="entry name" value="DUF1281_C"/>
    <property type="match status" value="1"/>
</dbReference>
<dbReference type="InterPro" id="IPR040809">
    <property type="entry name" value="LPD28"/>
</dbReference>
<sequence>MPNHITNRIKLNGEDADIHILMEDIKNDEFGLGTIDFEKVIPMPDNIYRGSLEPAEEKLYGKNNWYDWSLANWGTKWNAYGYNEGEDYSCNKDSLRFLSAWSAPHPIIQKLSEMFPCVNIEHEWADEDIGANCGRRTYYNGERIEEYYPDYGKESIEFAAKVMEVQLEEDCCLYLNALETGYINIEFDDGYELIELFGKPALFTNERITDADIPKGMCCYHLRHGDDGDICAIEKRVSVNLAGSVVTKEPIDLGKQGRITFTEDTSPNFIGEIISLYEFREYKPAQSEDENIGMELKQ</sequence>
<accession>A0A1I1MBE4</accession>
<feature type="domain" description="Large polyvalent protein associated" evidence="2">
    <location>
        <begin position="190"/>
        <end position="281"/>
    </location>
</feature>
<reference evidence="3 4" key="1">
    <citation type="submission" date="2016-10" db="EMBL/GenBank/DDBJ databases">
        <authorList>
            <person name="de Groot N.N."/>
        </authorList>
    </citation>
    <scope>NUCLEOTIDE SEQUENCE [LARGE SCALE GENOMIC DNA]</scope>
    <source>
        <strain evidence="3 4">AR67</strain>
    </source>
</reference>